<dbReference type="Gene3D" id="3.30.420.40">
    <property type="match status" value="1"/>
</dbReference>
<reference evidence="1 2" key="1">
    <citation type="submission" date="2021-08" db="EMBL/GenBank/DDBJ databases">
        <title>Draft Genome Sequence of Phanerochaete sordida strain YK-624.</title>
        <authorList>
            <person name="Mori T."/>
            <person name="Dohra H."/>
            <person name="Suzuki T."/>
            <person name="Kawagishi H."/>
            <person name="Hirai H."/>
        </authorList>
    </citation>
    <scope>NUCLEOTIDE SEQUENCE [LARGE SCALE GENOMIC DNA]</scope>
    <source>
        <strain evidence="1 2">YK-624</strain>
    </source>
</reference>
<dbReference type="PANTHER" id="PTHR14187:SF5">
    <property type="entry name" value="HEAT SHOCK 70 KDA PROTEIN 12A"/>
    <property type="match status" value="1"/>
</dbReference>
<evidence type="ECO:0000313" key="2">
    <source>
        <dbReference type="Proteomes" id="UP000703269"/>
    </source>
</evidence>
<keyword evidence="2" id="KW-1185">Reference proteome</keyword>
<dbReference type="InterPro" id="IPR043129">
    <property type="entry name" value="ATPase_NBD"/>
</dbReference>
<dbReference type="EMBL" id="BPQB01000017">
    <property type="protein sequence ID" value="GJE90679.1"/>
    <property type="molecule type" value="Genomic_DNA"/>
</dbReference>
<evidence type="ECO:0000313" key="1">
    <source>
        <dbReference type="EMBL" id="GJE90679.1"/>
    </source>
</evidence>
<gene>
    <name evidence="1" type="ORF">PsYK624_068230</name>
</gene>
<dbReference type="Proteomes" id="UP000703269">
    <property type="component" value="Unassembled WGS sequence"/>
</dbReference>
<proteinExistence type="predicted"/>
<name>A0A9P3GB80_9APHY</name>
<dbReference type="AlphaFoldDB" id="A0A9P3GB80"/>
<sequence length="592" mass="65612">MPSMNQFAGPLRKLVVAMDVGTTYSGVGYAILDPGEVPKIQGVTRFPGQENGDFKIPSILYYTQEGQVRAAGAEARDPGMTLVAEDEDLLFVEWFKLHLRPNALESDGLRAADLRPLPPGKTVVEVFGDFLMYLFDCTKKYIIETHPNGASLWSSVQDRIEIVLSHPNGWEGSQQGKMRQAAVYARLVPDTPDGHARVHFVTEGEASLLYCVDNGLAANVIRDGTSIMVIDAGGGTVDISTYQISETHPLTVEEIAPADCLLQGSTRVNMRALEFLKAKLRNSRYGNDEDLMTMMESFEKSTKPTFKDPADRSFIKFGSMRDRDPDVGIRSGQLTLEGVDVAGFFQASIDGIADAVRQQLKLASETVNIAFLVGGFAASPWLYAKLKNVLTSMDMDLSRPDNHTNKAVAEGAVSFFLGHSVTARISRSTYGSTCWFPYDASDPEHVLRHSTKRLKPSGRYSIPDGFSVILEKGIRVGENEELRRHFSLEATEPRTLDHISSEVSCYRGARKSPRWTDIEPECFTTLCTIHADTSRVARQKKQSSNGHYYIQEFDVVLSCGLTEMTAQIAWFENGQEKRGEAKIVYDDVPQAY</sequence>
<dbReference type="PANTHER" id="PTHR14187">
    <property type="entry name" value="ALPHA KINASE/ELONGATION FACTOR 2 KINASE"/>
    <property type="match status" value="1"/>
</dbReference>
<accession>A0A9P3GB80</accession>
<dbReference type="SUPFAM" id="SSF53067">
    <property type="entry name" value="Actin-like ATPase domain"/>
    <property type="match status" value="2"/>
</dbReference>
<dbReference type="OrthoDB" id="2963168at2759"/>
<organism evidence="1 2">
    <name type="scientific">Phanerochaete sordida</name>
    <dbReference type="NCBI Taxonomy" id="48140"/>
    <lineage>
        <taxon>Eukaryota</taxon>
        <taxon>Fungi</taxon>
        <taxon>Dikarya</taxon>
        <taxon>Basidiomycota</taxon>
        <taxon>Agaricomycotina</taxon>
        <taxon>Agaricomycetes</taxon>
        <taxon>Polyporales</taxon>
        <taxon>Phanerochaetaceae</taxon>
        <taxon>Phanerochaete</taxon>
    </lineage>
</organism>
<protein>
    <submittedName>
        <fullName evidence="1">HSP70 family protein</fullName>
    </submittedName>
</protein>
<dbReference type="CDD" id="cd10170">
    <property type="entry name" value="ASKHA_NBD_HSP70"/>
    <property type="match status" value="1"/>
</dbReference>
<comment type="caution">
    <text evidence="1">The sequence shown here is derived from an EMBL/GenBank/DDBJ whole genome shotgun (WGS) entry which is preliminary data.</text>
</comment>